<name>L0NFA1_9HYPH</name>
<dbReference type="PROSITE" id="PS00202">
    <property type="entry name" value="RUBREDOXIN"/>
    <property type="match status" value="1"/>
</dbReference>
<dbReference type="InterPro" id="IPR018527">
    <property type="entry name" value="Rubredoxin_Fe_BS"/>
</dbReference>
<evidence type="ECO:0000256" key="2">
    <source>
        <dbReference type="SAM" id="Phobius"/>
    </source>
</evidence>
<keyword evidence="2" id="KW-0472">Membrane</keyword>
<keyword evidence="4" id="KW-1185">Reference proteome</keyword>
<evidence type="ECO:0000313" key="4">
    <source>
        <dbReference type="Proteomes" id="UP000010792"/>
    </source>
</evidence>
<feature type="transmembrane region" description="Helical" evidence="2">
    <location>
        <begin position="33"/>
        <end position="58"/>
    </location>
</feature>
<evidence type="ECO:0000313" key="3">
    <source>
        <dbReference type="EMBL" id="CCF19564.1"/>
    </source>
</evidence>
<protein>
    <submittedName>
        <fullName evidence="3">Uncharacterized protein</fullName>
    </submittedName>
</protein>
<organism evidence="3 4">
    <name type="scientific">Pseudorhizobium banfieldiae</name>
    <dbReference type="NCBI Taxonomy" id="1125847"/>
    <lineage>
        <taxon>Bacteria</taxon>
        <taxon>Pseudomonadati</taxon>
        <taxon>Pseudomonadota</taxon>
        <taxon>Alphaproteobacteria</taxon>
        <taxon>Hyphomicrobiales</taxon>
        <taxon>Rhizobiaceae</taxon>
        <taxon>Rhizobium/Agrobacterium group</taxon>
        <taxon>Pseudorhizobium</taxon>
    </lineage>
</organism>
<evidence type="ECO:0000256" key="1">
    <source>
        <dbReference type="ARBA" id="ARBA00022723"/>
    </source>
</evidence>
<keyword evidence="2" id="KW-0812">Transmembrane</keyword>
<keyword evidence="1" id="KW-0479">Metal-binding</keyword>
<dbReference type="GO" id="GO:0046872">
    <property type="term" value="F:metal ion binding"/>
    <property type="evidence" value="ECO:0007669"/>
    <property type="project" value="UniProtKB-KW"/>
</dbReference>
<dbReference type="EMBL" id="FO082820">
    <property type="protein sequence ID" value="CCF19564.1"/>
    <property type="molecule type" value="Genomic_DNA"/>
</dbReference>
<dbReference type="Proteomes" id="UP000010792">
    <property type="component" value="Chromosome"/>
</dbReference>
<dbReference type="AlphaFoldDB" id="L0NFA1"/>
<reference evidence="3 4" key="1">
    <citation type="journal article" date="2013" name="Genome Biol. Evol.">
        <title>Life in an arsenic-containing gold mine: genome and physiology of the autotrophic arsenite-oxidizing bacterium rhizobium sp. NT-26.</title>
        <authorList>
            <person name="Andres J."/>
            <person name="Arsene-Ploetze F."/>
            <person name="Barbe V."/>
            <person name="Brochier-Armanet C."/>
            <person name="Cleiss-Arnold J."/>
            <person name="Coppee J.Y."/>
            <person name="Dillies M.A."/>
            <person name="Geist"/>
            <person name="L"/>
            <person name="Joublin A."/>
            <person name="Koechler S."/>
            <person name="Lassalle F."/>
            <person name="Marchal M."/>
            <person name="Medigue C."/>
            <person name="Muller D."/>
            <person name="Nesme X."/>
            <person name="Plewniak F."/>
            <person name="Proux C."/>
            <person name="Ramirez-Bahena M.H."/>
            <person name="Schenowitz C."/>
            <person name="Sismeiro O."/>
            <person name="Vallenet D."/>
            <person name="Santini J.M."/>
            <person name="Bertin P.N."/>
        </authorList>
    </citation>
    <scope>NUCLEOTIDE SEQUENCE [LARGE SCALE GENOMIC DNA]</scope>
    <source>
        <strain evidence="3 4">NT-26</strain>
    </source>
</reference>
<dbReference type="KEGG" id="rht:NT26_1840"/>
<gene>
    <name evidence="3" type="ORF">NT26_1840</name>
</gene>
<keyword evidence="2" id="KW-1133">Transmembrane helix</keyword>
<sequence length="71" mass="7613">MDAHTPQPSSLILTWPCPGCGSGRCSTTIVPGAVMMAALINSVLELVMIFIRVVSLAFRQAPFFSRSGCRD</sequence>
<accession>L0NFA1</accession>
<proteinExistence type="predicted"/>